<dbReference type="InterPro" id="IPR018234">
    <property type="entry name" value="GTP_CycHdrlase_I_CS"/>
</dbReference>
<dbReference type="InterPro" id="IPR001474">
    <property type="entry name" value="GTP_CycHdrlase_I"/>
</dbReference>
<organism evidence="7">
    <name type="scientific">uncultured Armatimonadetes bacterium</name>
    <dbReference type="NCBI Taxonomy" id="157466"/>
    <lineage>
        <taxon>Bacteria</taxon>
        <taxon>Bacillati</taxon>
        <taxon>Armatimonadota</taxon>
        <taxon>environmental samples</taxon>
    </lineage>
</organism>
<dbReference type="NCBIfam" id="NF006826">
    <property type="entry name" value="PRK09347.1-3"/>
    <property type="match status" value="1"/>
</dbReference>
<dbReference type="GO" id="GO:0005525">
    <property type="term" value="F:GTP binding"/>
    <property type="evidence" value="ECO:0007669"/>
    <property type="project" value="UniProtKB-KW"/>
</dbReference>
<evidence type="ECO:0000256" key="3">
    <source>
        <dbReference type="ARBA" id="ARBA00022563"/>
    </source>
</evidence>
<comment type="similarity">
    <text evidence="5">Belongs to the GTP cyclohydrolase I family.</text>
</comment>
<feature type="domain" description="GTP cyclohydrolase I" evidence="6">
    <location>
        <begin position="3"/>
        <end position="179"/>
    </location>
</feature>
<dbReference type="GO" id="GO:0046654">
    <property type="term" value="P:tetrahydrofolate biosynthetic process"/>
    <property type="evidence" value="ECO:0007669"/>
    <property type="project" value="UniProtKB-UniRule"/>
</dbReference>
<evidence type="ECO:0000256" key="1">
    <source>
        <dbReference type="ARBA" id="ARBA00001052"/>
    </source>
</evidence>
<dbReference type="HAMAP" id="MF_00223">
    <property type="entry name" value="FolE"/>
    <property type="match status" value="1"/>
</dbReference>
<proteinExistence type="inferred from homology"/>
<dbReference type="PROSITE" id="PS00860">
    <property type="entry name" value="GTP_CYCLOHYDROL_1_2"/>
    <property type="match status" value="1"/>
</dbReference>
<dbReference type="NCBIfam" id="NF006825">
    <property type="entry name" value="PRK09347.1-2"/>
    <property type="match status" value="1"/>
</dbReference>
<keyword evidence="5" id="KW-0862">Zinc</keyword>
<dbReference type="GO" id="GO:0005737">
    <property type="term" value="C:cytoplasm"/>
    <property type="evidence" value="ECO:0007669"/>
    <property type="project" value="TreeGrafter"/>
</dbReference>
<dbReference type="Gene3D" id="3.30.1130.10">
    <property type="match status" value="1"/>
</dbReference>
<dbReference type="EC" id="3.5.4.16" evidence="5"/>
<keyword evidence="4 5" id="KW-0378">Hydrolase</keyword>
<evidence type="ECO:0000256" key="5">
    <source>
        <dbReference type="HAMAP-Rule" id="MF_00223"/>
    </source>
</evidence>
<dbReference type="Pfam" id="PF01227">
    <property type="entry name" value="GTP_cyclohydroI"/>
    <property type="match status" value="1"/>
</dbReference>
<dbReference type="PANTHER" id="PTHR11109:SF7">
    <property type="entry name" value="GTP CYCLOHYDROLASE 1"/>
    <property type="match status" value="1"/>
</dbReference>
<keyword evidence="5" id="KW-0547">Nucleotide-binding</keyword>
<protein>
    <recommendedName>
        <fullName evidence="5">GTP cyclohydrolase 1</fullName>
        <ecNumber evidence="5">3.5.4.16</ecNumber>
    </recommendedName>
    <alternativeName>
        <fullName evidence="5">GTP cyclohydrolase I</fullName>
        <shortName evidence="5">GTP-CH-I</shortName>
    </alternativeName>
</protein>
<dbReference type="InterPro" id="IPR043134">
    <property type="entry name" value="GTP-CH-I_N"/>
</dbReference>
<gene>
    <name evidence="5" type="primary">folE</name>
    <name evidence="7" type="ORF">AVDCRST_MAG63-3352</name>
</gene>
<dbReference type="UniPathway" id="UPA00848">
    <property type="reaction ID" value="UER00151"/>
</dbReference>
<comment type="subunit">
    <text evidence="5">Homopolymer.</text>
</comment>
<dbReference type="GO" id="GO:0003934">
    <property type="term" value="F:GTP cyclohydrolase I activity"/>
    <property type="evidence" value="ECO:0007669"/>
    <property type="project" value="UniProtKB-UniRule"/>
</dbReference>
<dbReference type="InterPro" id="IPR043133">
    <property type="entry name" value="GTP-CH-I_C/QueF"/>
</dbReference>
<accession>A0A6J4JJ36</accession>
<evidence type="ECO:0000256" key="4">
    <source>
        <dbReference type="ARBA" id="ARBA00022801"/>
    </source>
</evidence>
<comment type="pathway">
    <text evidence="2 5">Cofactor biosynthesis; 7,8-dihydroneopterin triphosphate biosynthesis; 7,8-dihydroneopterin triphosphate from GTP: step 1/1.</text>
</comment>
<dbReference type="Gene3D" id="1.10.286.10">
    <property type="match status" value="1"/>
</dbReference>
<feature type="binding site" evidence="5">
    <location>
        <position position="72"/>
    </location>
    <ligand>
        <name>Zn(2+)</name>
        <dbReference type="ChEBI" id="CHEBI:29105"/>
    </ligand>
</feature>
<dbReference type="GO" id="GO:0008270">
    <property type="term" value="F:zinc ion binding"/>
    <property type="evidence" value="ECO:0007669"/>
    <property type="project" value="UniProtKB-UniRule"/>
</dbReference>
<name>A0A6J4JJ36_9BACT</name>
<evidence type="ECO:0000259" key="6">
    <source>
        <dbReference type="Pfam" id="PF01227"/>
    </source>
</evidence>
<dbReference type="InterPro" id="IPR020602">
    <property type="entry name" value="GTP_CycHdrlase_I_dom"/>
</dbReference>
<keyword evidence="5" id="KW-0479">Metal-binding</keyword>
<dbReference type="GO" id="GO:0006729">
    <property type="term" value="P:tetrahydrobiopterin biosynthetic process"/>
    <property type="evidence" value="ECO:0007669"/>
    <property type="project" value="TreeGrafter"/>
</dbReference>
<dbReference type="SUPFAM" id="SSF55620">
    <property type="entry name" value="Tetrahydrobiopterin biosynthesis enzymes-like"/>
    <property type="match status" value="1"/>
</dbReference>
<keyword evidence="5" id="KW-0342">GTP-binding</keyword>
<evidence type="ECO:0000256" key="2">
    <source>
        <dbReference type="ARBA" id="ARBA00005080"/>
    </source>
</evidence>
<dbReference type="NCBIfam" id="TIGR00063">
    <property type="entry name" value="folE"/>
    <property type="match status" value="1"/>
</dbReference>
<dbReference type="AlphaFoldDB" id="A0A6J4JJ36"/>
<sequence>MLQEHYREILKELGEDPEREGLVRTPYRAQEAMKFLTRGYHQNLKELLNEAVFEEDYDDMVIVRDIEFYSLCEHHLLPFYGRAHVGYIPNGKIVGISKVARIVDMFARRLQVQERMTIEVAEAMQEALNPRGVAVVTEAKHMCMLMRGVEKQNSLVTSSHVLGEFREHRATRDEFMQHIGRRHENTF</sequence>
<evidence type="ECO:0000313" key="7">
    <source>
        <dbReference type="EMBL" id="CAA9277940.1"/>
    </source>
</evidence>
<dbReference type="GO" id="GO:0006730">
    <property type="term" value="P:one-carbon metabolic process"/>
    <property type="evidence" value="ECO:0007669"/>
    <property type="project" value="UniProtKB-UniRule"/>
</dbReference>
<comment type="catalytic activity">
    <reaction evidence="1 5">
        <text>GTP + H2O = 7,8-dihydroneopterin 3'-triphosphate + formate + H(+)</text>
        <dbReference type="Rhea" id="RHEA:17473"/>
        <dbReference type="ChEBI" id="CHEBI:15377"/>
        <dbReference type="ChEBI" id="CHEBI:15378"/>
        <dbReference type="ChEBI" id="CHEBI:15740"/>
        <dbReference type="ChEBI" id="CHEBI:37565"/>
        <dbReference type="ChEBI" id="CHEBI:58462"/>
        <dbReference type="EC" id="3.5.4.16"/>
    </reaction>
</comment>
<dbReference type="EMBL" id="CADCTO010000442">
    <property type="protein sequence ID" value="CAA9277940.1"/>
    <property type="molecule type" value="Genomic_DNA"/>
</dbReference>
<dbReference type="PROSITE" id="PS00859">
    <property type="entry name" value="GTP_CYCLOHYDROL_1_1"/>
    <property type="match status" value="1"/>
</dbReference>
<keyword evidence="3 5" id="KW-0554">One-carbon metabolism</keyword>
<dbReference type="PANTHER" id="PTHR11109">
    <property type="entry name" value="GTP CYCLOHYDROLASE I"/>
    <property type="match status" value="1"/>
</dbReference>
<feature type="binding site" evidence="5">
    <location>
        <position position="143"/>
    </location>
    <ligand>
        <name>Zn(2+)</name>
        <dbReference type="ChEBI" id="CHEBI:29105"/>
    </ligand>
</feature>
<feature type="binding site" evidence="5">
    <location>
        <position position="75"/>
    </location>
    <ligand>
        <name>Zn(2+)</name>
        <dbReference type="ChEBI" id="CHEBI:29105"/>
    </ligand>
</feature>
<reference evidence="7" key="1">
    <citation type="submission" date="2020-02" db="EMBL/GenBank/DDBJ databases">
        <authorList>
            <person name="Meier V. D."/>
        </authorList>
    </citation>
    <scope>NUCLEOTIDE SEQUENCE</scope>
    <source>
        <strain evidence="7">AVDCRST_MAG63</strain>
    </source>
</reference>
<dbReference type="FunFam" id="3.30.1130.10:FF:000001">
    <property type="entry name" value="GTP cyclohydrolase 1"/>
    <property type="match status" value="1"/>
</dbReference>